<gene>
    <name evidence="2" type="ORF">RMAR00112_LOCUS2465</name>
    <name evidence="3" type="ORF">RMAR00112_LOCUS2466</name>
    <name evidence="4" type="ORF">RMAR00112_LOCUS2467</name>
</gene>
<accession>A0A7S2ZB52</accession>
<dbReference type="AlphaFoldDB" id="A0A7S2ZB52"/>
<evidence type="ECO:0000259" key="1">
    <source>
        <dbReference type="Pfam" id="PF01370"/>
    </source>
</evidence>
<sequence length="320" mass="34712">MKIGLHVVVGASGPSGIGVAKHLQGAGKSVRTVSRSQSVKGLDLPHITADATVESELLKACEGASVIYHCVGLKYSFRSWSEGFPKTIGNSITAAERNGATLVLADNLYCYDPEKVVEAKTVTTELPYATSDFNGKYKKPFLRAQLCKMLEDAEKAGRCKIAIVRASDFYGPGVTNSHLGSSFFPKLVKGKSAFVVVRKDKLHSVTHIDDFAKALAIAGMNEKAWGKAWHVPNAPPAKFEDFPKLAGVENGATSEMPGFLKSIVSLFMPALREIQEMSYMFDTDFVVESNFAEAFPEFGQPVSLETGMKDTLQWFKDTGA</sequence>
<organism evidence="2">
    <name type="scientific">Rhodosorus marinus</name>
    <dbReference type="NCBI Taxonomy" id="101924"/>
    <lineage>
        <taxon>Eukaryota</taxon>
        <taxon>Rhodophyta</taxon>
        <taxon>Stylonematophyceae</taxon>
        <taxon>Stylonematales</taxon>
        <taxon>Stylonemataceae</taxon>
        <taxon>Rhodosorus</taxon>
    </lineage>
</organism>
<proteinExistence type="predicted"/>
<dbReference type="EMBL" id="HBHW01003491">
    <property type="protein sequence ID" value="CAE0034519.1"/>
    <property type="molecule type" value="Transcribed_RNA"/>
</dbReference>
<dbReference type="EMBL" id="HBHW01003494">
    <property type="protein sequence ID" value="CAE0034521.1"/>
    <property type="molecule type" value="Transcribed_RNA"/>
</dbReference>
<dbReference type="Pfam" id="PF01370">
    <property type="entry name" value="Epimerase"/>
    <property type="match status" value="1"/>
</dbReference>
<dbReference type="Gene3D" id="3.40.50.720">
    <property type="entry name" value="NAD(P)-binding Rossmann-like Domain"/>
    <property type="match status" value="1"/>
</dbReference>
<name>A0A7S2ZB52_9RHOD</name>
<feature type="domain" description="NAD-dependent epimerase/dehydratase" evidence="1">
    <location>
        <begin position="7"/>
        <end position="220"/>
    </location>
</feature>
<dbReference type="InterPro" id="IPR001509">
    <property type="entry name" value="Epimerase_deHydtase"/>
</dbReference>
<evidence type="ECO:0000313" key="4">
    <source>
        <dbReference type="EMBL" id="CAE0034521.1"/>
    </source>
</evidence>
<evidence type="ECO:0000313" key="3">
    <source>
        <dbReference type="EMBL" id="CAE0034520.1"/>
    </source>
</evidence>
<dbReference type="EMBL" id="HBHW01003492">
    <property type="protein sequence ID" value="CAE0034520.1"/>
    <property type="molecule type" value="Transcribed_RNA"/>
</dbReference>
<protein>
    <recommendedName>
        <fullName evidence="1">NAD-dependent epimerase/dehydratase domain-containing protein</fullName>
    </recommendedName>
</protein>
<reference evidence="2" key="1">
    <citation type="submission" date="2021-01" db="EMBL/GenBank/DDBJ databases">
        <authorList>
            <person name="Corre E."/>
            <person name="Pelletier E."/>
            <person name="Niang G."/>
            <person name="Scheremetjew M."/>
            <person name="Finn R."/>
            <person name="Kale V."/>
            <person name="Holt S."/>
            <person name="Cochrane G."/>
            <person name="Meng A."/>
            <person name="Brown T."/>
            <person name="Cohen L."/>
        </authorList>
    </citation>
    <scope>NUCLEOTIDE SEQUENCE</scope>
    <source>
        <strain evidence="2">CCMP 769</strain>
    </source>
</reference>
<evidence type="ECO:0000313" key="2">
    <source>
        <dbReference type="EMBL" id="CAE0034519.1"/>
    </source>
</evidence>
<dbReference type="SUPFAM" id="SSF51735">
    <property type="entry name" value="NAD(P)-binding Rossmann-fold domains"/>
    <property type="match status" value="1"/>
</dbReference>
<dbReference type="InterPro" id="IPR036291">
    <property type="entry name" value="NAD(P)-bd_dom_sf"/>
</dbReference>